<feature type="domain" description="S1 motif" evidence="8">
    <location>
        <begin position="86"/>
        <end position="148"/>
    </location>
</feature>
<dbReference type="EMBL" id="QKKZ01000001">
    <property type="protein sequence ID" value="KAB7516010.1"/>
    <property type="molecule type" value="Genomic_DNA"/>
</dbReference>
<dbReference type="SMART" id="SM00316">
    <property type="entry name" value="S1"/>
    <property type="match status" value="1"/>
</dbReference>
<dbReference type="GO" id="GO:0006364">
    <property type="term" value="P:rRNA processing"/>
    <property type="evidence" value="ECO:0007669"/>
    <property type="project" value="UniProtKB-UniRule"/>
</dbReference>
<keyword evidence="5 6" id="KW-0694">RNA-binding</keyword>
<comment type="function">
    <text evidence="6">Probable RNase involved in rRNA stability through maturation and/or degradation of precursor rRNAs. Binds to RNA in loop regions with AU-rich sequences.</text>
</comment>
<comment type="similarity">
    <text evidence="6">Belongs to the FAU-1 family.</text>
</comment>
<dbReference type="PANTHER" id="PTHR39159:SF1">
    <property type="entry name" value="UPF0374 PROTEIN YGAC"/>
    <property type="match status" value="1"/>
</dbReference>
<dbReference type="GO" id="GO:0035925">
    <property type="term" value="F:mRNA 3'-UTR AU-rich region binding"/>
    <property type="evidence" value="ECO:0007669"/>
    <property type="project" value="UniProtKB-UniRule"/>
</dbReference>
<dbReference type="HAMAP" id="MF_01910">
    <property type="entry name" value="RNA_binding_AU_1"/>
    <property type="match status" value="1"/>
</dbReference>
<dbReference type="GO" id="GO:0016891">
    <property type="term" value="F:RNA endonuclease activity producing 5'-phosphomonoesters, hydrolytic mechanism"/>
    <property type="evidence" value="ECO:0007669"/>
    <property type="project" value="UniProtKB-UniRule"/>
</dbReference>
<keyword evidence="2 6" id="KW-0540">Nuclease</keyword>
<dbReference type="SUPFAM" id="SSF50249">
    <property type="entry name" value="Nucleic acid-binding proteins"/>
    <property type="match status" value="1"/>
</dbReference>
<dbReference type="Proteomes" id="UP000326865">
    <property type="component" value="Unassembled WGS sequence"/>
</dbReference>
<gene>
    <name evidence="6" type="primary">fau-1</name>
    <name evidence="9" type="ORF">DM867_02380</name>
</gene>
<keyword evidence="4 6" id="KW-0378">Hydrolase</keyword>
<evidence type="ECO:0000256" key="4">
    <source>
        <dbReference type="ARBA" id="ARBA00022801"/>
    </source>
</evidence>
<keyword evidence="1 6" id="KW-0698">rRNA processing</keyword>
<evidence type="ECO:0000256" key="6">
    <source>
        <dbReference type="HAMAP-Rule" id="MF_01910"/>
    </source>
</evidence>
<feature type="region of interest" description="Disordered" evidence="7">
    <location>
        <begin position="162"/>
        <end position="183"/>
    </location>
</feature>
<dbReference type="InterPro" id="IPR035930">
    <property type="entry name" value="FomD-like_sf"/>
</dbReference>
<accession>A0A5N5UC24</accession>
<keyword evidence="3 6" id="KW-0255">Endonuclease</keyword>
<evidence type="ECO:0000256" key="7">
    <source>
        <dbReference type="SAM" id="MobiDB-lite"/>
    </source>
</evidence>
<organism evidence="9 10">
    <name type="scientific">Halosegnis rubeus</name>
    <dbReference type="NCBI Taxonomy" id="2212850"/>
    <lineage>
        <taxon>Archaea</taxon>
        <taxon>Methanobacteriati</taxon>
        <taxon>Methanobacteriota</taxon>
        <taxon>Stenosarchaea group</taxon>
        <taxon>Halobacteria</taxon>
        <taxon>Halobacteriales</taxon>
        <taxon>Natronomonadaceae</taxon>
        <taxon>Halosegnis</taxon>
    </lineage>
</organism>
<dbReference type="PIRSF" id="PIRSF018644">
    <property type="entry name" value="RNA-binding_FAU-1"/>
    <property type="match status" value="1"/>
</dbReference>
<protein>
    <recommendedName>
        <fullName evidence="6">Probable ribonuclease FAU-1</fullName>
        <ecNumber evidence="6">3.1.26.-</ecNumber>
    </recommendedName>
    <alternativeName>
        <fullName evidence="6">RNA-binding protein FAU-1</fullName>
    </alternativeName>
</protein>
<evidence type="ECO:0000313" key="10">
    <source>
        <dbReference type="Proteomes" id="UP000326865"/>
    </source>
</evidence>
<dbReference type="InterPro" id="IPR003029">
    <property type="entry name" value="S1_domain"/>
</dbReference>
<dbReference type="SUPFAM" id="SSF159234">
    <property type="entry name" value="FomD-like"/>
    <property type="match status" value="1"/>
</dbReference>
<evidence type="ECO:0000256" key="2">
    <source>
        <dbReference type="ARBA" id="ARBA00022722"/>
    </source>
</evidence>
<evidence type="ECO:0000256" key="1">
    <source>
        <dbReference type="ARBA" id="ARBA00022552"/>
    </source>
</evidence>
<reference evidence="9 10" key="1">
    <citation type="submission" date="2019-10" db="EMBL/GenBank/DDBJ databases">
        <title>Unraveling microbial dark matter from salterns through culturing: the case of the genus Halosegnis.</title>
        <authorList>
            <person name="Duran-Viseras A."/>
            <person name="Andrei A.-S."/>
            <person name="Vera-Gargallo B."/>
            <person name="Ghai R."/>
            <person name="Sanchez-Porro C."/>
            <person name="Ventosa A."/>
        </authorList>
    </citation>
    <scope>NUCLEOTIDE SEQUENCE [LARGE SCALE GENOMIC DNA]</scope>
    <source>
        <strain evidence="9 10">F18-79</strain>
    </source>
</reference>
<dbReference type="RefSeq" id="WP_152133651.1">
    <property type="nucleotide sequence ID" value="NZ_QKKZ01000001.1"/>
</dbReference>
<keyword evidence="10" id="KW-1185">Reference proteome</keyword>
<dbReference type="EC" id="3.1.26.-" evidence="6"/>
<evidence type="ECO:0000313" key="9">
    <source>
        <dbReference type="EMBL" id="KAB7516010.1"/>
    </source>
</evidence>
<comment type="caution">
    <text evidence="9">The sequence shown here is derived from an EMBL/GenBank/DDBJ whole genome shotgun (WGS) entry which is preliminary data.</text>
</comment>
<dbReference type="InterPro" id="IPR012340">
    <property type="entry name" value="NA-bd_OB-fold"/>
</dbReference>
<sequence length="453" mass="48994">MRVRIRGIYTTALTHLFEDVVQASPPIRDRFDESFPVAPADLAAWTTTDRQGVTLSGDPVAVADAHERLAGISRDTLAWTDPLPKDGVFAGEVTETLGGGAVVDVGGGEGYLPYGETDDHVETGDTVRVQVRRPKPPWTDRRARLSTRIEVSGELVRLVRGESRESTGAASLEDLLPPEVPDGWRPKWGRDEEEAAMDALGTALDTATDRAERFDDLPTRGDPDAPTALATPLATSHVWFGREGRFELDALRREVTRTMPGHHRVKAGASDASAAVDFAEALGAFDSEAFPFAVVARQFGPQEGDRLAIDHGKPSGECFTLGKGEVTSVGADGSLRLEREMSPGGTYDALGVDRRAGDVAVTKFEEGRWWYPTVYRGDDGTRRGTYVNVCTPVELFPNAARYVDLHVDVVKGPDGEVRRVDDDELDAAVAAGHISEPLAEKARAVASKLERAL</sequence>
<dbReference type="InterPro" id="IPR016730">
    <property type="entry name" value="RNA-bd_FAU-1"/>
</dbReference>
<evidence type="ECO:0000256" key="5">
    <source>
        <dbReference type="ARBA" id="ARBA00022884"/>
    </source>
</evidence>
<evidence type="ECO:0000256" key="3">
    <source>
        <dbReference type="ARBA" id="ARBA00022759"/>
    </source>
</evidence>
<dbReference type="InterPro" id="IPR007295">
    <property type="entry name" value="DUF402"/>
</dbReference>
<evidence type="ECO:0000259" key="8">
    <source>
        <dbReference type="PROSITE" id="PS50126"/>
    </source>
</evidence>
<dbReference type="PANTHER" id="PTHR39159">
    <property type="match status" value="1"/>
</dbReference>
<proteinExistence type="inferred from homology"/>
<dbReference type="AlphaFoldDB" id="A0A5N5UC24"/>
<dbReference type="InterPro" id="IPR050212">
    <property type="entry name" value="Ntdp-like"/>
</dbReference>
<dbReference type="PROSITE" id="PS50126">
    <property type="entry name" value="S1"/>
    <property type="match status" value="1"/>
</dbReference>
<dbReference type="Gene3D" id="2.40.380.10">
    <property type="entry name" value="FomD-like"/>
    <property type="match status" value="1"/>
</dbReference>
<dbReference type="Pfam" id="PF04167">
    <property type="entry name" value="DUF402"/>
    <property type="match status" value="1"/>
</dbReference>
<name>A0A5N5UC24_9EURY</name>